<evidence type="ECO:0000313" key="2">
    <source>
        <dbReference type="EMBL" id="KAL2320027.1"/>
    </source>
</evidence>
<dbReference type="EMBL" id="JBGMDY010000010">
    <property type="protein sequence ID" value="KAL2320027.1"/>
    <property type="molecule type" value="Genomic_DNA"/>
</dbReference>
<feature type="transmembrane region" description="Helical" evidence="1">
    <location>
        <begin position="12"/>
        <end position="34"/>
    </location>
</feature>
<evidence type="ECO:0000256" key="1">
    <source>
        <dbReference type="SAM" id="Phobius"/>
    </source>
</evidence>
<evidence type="ECO:0000313" key="3">
    <source>
        <dbReference type="Proteomes" id="UP001603857"/>
    </source>
</evidence>
<comment type="caution">
    <text evidence="2">The sequence shown here is derived from an EMBL/GenBank/DDBJ whole genome shotgun (WGS) entry which is preliminary data.</text>
</comment>
<dbReference type="AlphaFoldDB" id="A0ABD1L942"/>
<organism evidence="2 3">
    <name type="scientific">Flemingia macrophylla</name>
    <dbReference type="NCBI Taxonomy" id="520843"/>
    <lineage>
        <taxon>Eukaryota</taxon>
        <taxon>Viridiplantae</taxon>
        <taxon>Streptophyta</taxon>
        <taxon>Embryophyta</taxon>
        <taxon>Tracheophyta</taxon>
        <taxon>Spermatophyta</taxon>
        <taxon>Magnoliopsida</taxon>
        <taxon>eudicotyledons</taxon>
        <taxon>Gunneridae</taxon>
        <taxon>Pentapetalae</taxon>
        <taxon>rosids</taxon>
        <taxon>fabids</taxon>
        <taxon>Fabales</taxon>
        <taxon>Fabaceae</taxon>
        <taxon>Papilionoideae</taxon>
        <taxon>50 kb inversion clade</taxon>
        <taxon>NPAAA clade</taxon>
        <taxon>indigoferoid/millettioid clade</taxon>
        <taxon>Phaseoleae</taxon>
        <taxon>Flemingia</taxon>
    </lineage>
</organism>
<accession>A0ABD1L942</accession>
<keyword evidence="3" id="KW-1185">Reference proteome</keyword>
<gene>
    <name evidence="2" type="ORF">Fmac_028996</name>
</gene>
<keyword evidence="1" id="KW-0472">Membrane</keyword>
<protein>
    <submittedName>
        <fullName evidence="2">Uncharacterized protein</fullName>
    </submittedName>
</protein>
<keyword evidence="1" id="KW-1133">Transmembrane helix</keyword>
<reference evidence="2 3" key="1">
    <citation type="submission" date="2024-08" db="EMBL/GenBank/DDBJ databases">
        <title>Insights into the chromosomal genome structure of Flemingia macrophylla.</title>
        <authorList>
            <person name="Ding Y."/>
            <person name="Zhao Y."/>
            <person name="Bi W."/>
            <person name="Wu M."/>
            <person name="Zhao G."/>
            <person name="Gong Y."/>
            <person name="Li W."/>
            <person name="Zhang P."/>
        </authorList>
    </citation>
    <scope>NUCLEOTIDE SEQUENCE [LARGE SCALE GENOMIC DNA]</scope>
    <source>
        <strain evidence="2">DYQJB</strain>
        <tissue evidence="2">Leaf</tissue>
    </source>
</reference>
<proteinExistence type="predicted"/>
<keyword evidence="1" id="KW-0812">Transmembrane</keyword>
<name>A0ABD1L942_9FABA</name>
<sequence length="87" mass="10084">MTRTNREMVQIFFPFSPFACSVFEVSFSCFFQGFPCLVIKRLCFHFPNLLSLRLVKFRKAGVGSYGKTVAEKQRLEAMSHRMHIDVA</sequence>
<dbReference type="Proteomes" id="UP001603857">
    <property type="component" value="Unassembled WGS sequence"/>
</dbReference>